<proteinExistence type="predicted"/>
<protein>
    <submittedName>
        <fullName evidence="2">Uncharacterized protein</fullName>
    </submittedName>
</protein>
<dbReference type="EMBL" id="LSYV01000281">
    <property type="protein sequence ID" value="KXZ41790.1"/>
    <property type="molecule type" value="Genomic_DNA"/>
</dbReference>
<dbReference type="Proteomes" id="UP000075714">
    <property type="component" value="Unassembled WGS sequence"/>
</dbReference>
<gene>
    <name evidence="2" type="ORF">GPECTOR_282g748</name>
</gene>
<accession>A0A150FXM9</accession>
<feature type="compositionally biased region" description="Low complexity" evidence="1">
    <location>
        <begin position="17"/>
        <end position="32"/>
    </location>
</feature>
<feature type="compositionally biased region" description="Acidic residues" evidence="1">
    <location>
        <begin position="404"/>
        <end position="419"/>
    </location>
</feature>
<feature type="compositionally biased region" description="Gly residues" evidence="1">
    <location>
        <begin position="319"/>
        <end position="336"/>
    </location>
</feature>
<feature type="compositionally biased region" description="Polar residues" evidence="1">
    <location>
        <begin position="186"/>
        <end position="201"/>
    </location>
</feature>
<dbReference type="AlphaFoldDB" id="A0A150FXM9"/>
<feature type="region of interest" description="Disordered" evidence="1">
    <location>
        <begin position="1"/>
        <end position="150"/>
    </location>
</feature>
<sequence length="496" mass="47062">MGMSAGGGEEAGHDADGAGVAPPADGPGRPSGMSPPPSPKRRRTSSGPTSPGGAPPSPPLPSLPGAGAGPPGQQRQRPGGGRQGDAGLTSDAADLAQTGEQAALASAGDGTLERSELATGTEVAAATAPALRETGLSQQSGRAASARDRNGDLAAADAVVAGGGEAARTGDGELGGEQLDSFDFVQPSNQWQGAEQLQQGELRQYQPRGRELGGAAGHAGEQHAEPPPQTDDAGAGPGTQAQGQGWSPGGERRPPAGAGAGAATGASEADASGGDGGGNGGDGDGGARVSAAAGEDGFPVSPTAERQLSCRAADHQTGSGDGDGGGGGDPGFGAPGGTDDTGDAGSNQGAASRFPAAGVGMAPRLWAGNAPGLQVPLDADGGDGGEWPQGDAEGGQGAGVGGGEEGDGEGGDGAADEADTGGGADMDAEWRGGGVFGGRAAAADGGGAASRGGGCGGGRARKRQRSALEGLFSAFGDSDEGEEDEDGEEGSGVCSL</sequence>
<feature type="compositionally biased region" description="Acidic residues" evidence="1">
    <location>
        <begin position="477"/>
        <end position="489"/>
    </location>
</feature>
<feature type="compositionally biased region" description="Gly residues" evidence="1">
    <location>
        <begin position="382"/>
        <end position="403"/>
    </location>
</feature>
<feature type="compositionally biased region" description="Gly residues" evidence="1">
    <location>
        <begin position="444"/>
        <end position="458"/>
    </location>
</feature>
<feature type="region of interest" description="Disordered" evidence="1">
    <location>
        <begin position="164"/>
        <end position="496"/>
    </location>
</feature>
<feature type="compositionally biased region" description="Gly residues" evidence="1">
    <location>
        <begin position="273"/>
        <end position="286"/>
    </location>
</feature>
<keyword evidence="3" id="KW-1185">Reference proteome</keyword>
<evidence type="ECO:0000313" key="3">
    <source>
        <dbReference type="Proteomes" id="UP000075714"/>
    </source>
</evidence>
<organism evidence="2 3">
    <name type="scientific">Gonium pectorale</name>
    <name type="common">Green alga</name>
    <dbReference type="NCBI Taxonomy" id="33097"/>
    <lineage>
        <taxon>Eukaryota</taxon>
        <taxon>Viridiplantae</taxon>
        <taxon>Chlorophyta</taxon>
        <taxon>core chlorophytes</taxon>
        <taxon>Chlorophyceae</taxon>
        <taxon>CS clade</taxon>
        <taxon>Chlamydomonadales</taxon>
        <taxon>Volvocaceae</taxon>
        <taxon>Gonium</taxon>
    </lineage>
</organism>
<name>A0A150FXM9_GONPE</name>
<comment type="caution">
    <text evidence="2">The sequence shown here is derived from an EMBL/GenBank/DDBJ whole genome shotgun (WGS) entry which is preliminary data.</text>
</comment>
<reference evidence="3" key="1">
    <citation type="journal article" date="2016" name="Nat. Commun.">
        <title>The Gonium pectorale genome demonstrates co-option of cell cycle regulation during the evolution of multicellularity.</title>
        <authorList>
            <person name="Hanschen E.R."/>
            <person name="Marriage T.N."/>
            <person name="Ferris P.J."/>
            <person name="Hamaji T."/>
            <person name="Toyoda A."/>
            <person name="Fujiyama A."/>
            <person name="Neme R."/>
            <person name="Noguchi H."/>
            <person name="Minakuchi Y."/>
            <person name="Suzuki M."/>
            <person name="Kawai-Toyooka H."/>
            <person name="Smith D.R."/>
            <person name="Sparks H."/>
            <person name="Anderson J."/>
            <person name="Bakaric R."/>
            <person name="Luria V."/>
            <person name="Karger A."/>
            <person name="Kirschner M.W."/>
            <person name="Durand P.M."/>
            <person name="Michod R.E."/>
            <person name="Nozaki H."/>
            <person name="Olson B.J."/>
        </authorList>
    </citation>
    <scope>NUCLEOTIDE SEQUENCE [LARGE SCALE GENOMIC DNA]</scope>
    <source>
        <strain evidence="3">NIES-2863</strain>
    </source>
</reference>
<evidence type="ECO:0000256" key="1">
    <source>
        <dbReference type="SAM" id="MobiDB-lite"/>
    </source>
</evidence>
<feature type="compositionally biased region" description="Pro residues" evidence="1">
    <location>
        <begin position="53"/>
        <end position="62"/>
    </location>
</feature>
<feature type="compositionally biased region" description="Low complexity" evidence="1">
    <location>
        <begin position="255"/>
        <end position="272"/>
    </location>
</feature>
<evidence type="ECO:0000313" key="2">
    <source>
        <dbReference type="EMBL" id="KXZ41790.1"/>
    </source>
</evidence>